<dbReference type="SMART" id="SM00471">
    <property type="entry name" value="HDc"/>
    <property type="match status" value="1"/>
</dbReference>
<comment type="caution">
    <text evidence="9">The sequence shown here is derived from an EMBL/GenBank/DDBJ whole genome shotgun (WGS) entry which is preliminary data.</text>
</comment>
<dbReference type="Pfam" id="PF13328">
    <property type="entry name" value="HD_4"/>
    <property type="match status" value="1"/>
</dbReference>
<accession>A0ABQ4PFY0</accession>
<evidence type="ECO:0000259" key="7">
    <source>
        <dbReference type="PROSITE" id="PS51831"/>
    </source>
</evidence>
<dbReference type="PANTHER" id="PTHR21262:SF36">
    <property type="entry name" value="BIFUNCTIONAL (P)PPGPP SYNTHASE_HYDROLASE SPOT"/>
    <property type="match status" value="1"/>
</dbReference>
<evidence type="ECO:0000256" key="2">
    <source>
        <dbReference type="ARBA" id="ARBA00024329"/>
    </source>
</evidence>
<evidence type="ECO:0000256" key="5">
    <source>
        <dbReference type="RuleBase" id="RU003847"/>
    </source>
</evidence>
<dbReference type="InterPro" id="IPR045600">
    <property type="entry name" value="RelA/SpoT_AH_RIS"/>
</dbReference>
<dbReference type="PROSITE" id="PS51831">
    <property type="entry name" value="HD"/>
    <property type="match status" value="1"/>
</dbReference>
<dbReference type="InterPro" id="IPR007685">
    <property type="entry name" value="RelA_SpoT"/>
</dbReference>
<dbReference type="InterPro" id="IPR006674">
    <property type="entry name" value="HD_domain"/>
</dbReference>
<dbReference type="InterPro" id="IPR043519">
    <property type="entry name" value="NT_sf"/>
</dbReference>
<dbReference type="CDD" id="cd01668">
    <property type="entry name" value="TGS_RSH"/>
    <property type="match status" value="1"/>
</dbReference>
<evidence type="ECO:0000313" key="9">
    <source>
        <dbReference type="EMBL" id="GIU46445.1"/>
    </source>
</evidence>
<keyword evidence="1" id="KW-0378">Hydrolase</keyword>
<feature type="domain" description="ACT" evidence="6">
    <location>
        <begin position="628"/>
        <end position="701"/>
    </location>
</feature>
<sequence>MYLFEGLKESASAYLEPTQVELLKQAYQVARDAHEGQMRTSGEPYITHPVAVARILAEMRLDHETLMAALLHDTIEDTPVTKEELSELFGPAIGELVEGVSKLDKLKFRDKKEAQAENFRKMMMAMTQDIRVILIKLADRTHNMRTLGALRPDKRRRIARETLEIYAPIANRLGIHNIKTELEDLGFQAYYPMRYRVLKEVVKAARGNRKELIQRIEVAIKTRLEDAGIKGTVKGREKNLYSIYNKMRNKELQFQEVMDIYAFRIIVDTIDTCYRVVGAMHGLYKPRPGRFKDYIAIPKANGYQSLHTSLFGPHAVPVEVQIRTEDMDQMADKGVAAHWLYKGAGTQQQGTTTQVRARKWMQSLLELQQSASTSFEFVENFKTELFPEEIYVFTPEGRILELPVGATPVDFAYEVHTDVGNTCVGARVNRQAYPLSQPLISGQTVEIITAKGARPNAAWLNFVVTGKARAKIRQLLKSLKEDEAVVLGKRLLNHALGDVKLKDIAPEQIDKVVHETKHKNLESLLADIGLGNAMSIVIAQRLKGDRIETQEHKEANMMPIRGAEGMLVSFANCCRPIPGDAVIAHVSPGKGLVVHMESCANIRGYQGEPDKYIPVHWDNAEGIEFQANLRIEIVNHQGALAKITSIVAAEGSNIHSLSTEERDGRVFLINLRISVTDRVHLANVMRRIRVLPEVLRTSRNR</sequence>
<dbReference type="SMART" id="SM00954">
    <property type="entry name" value="RelA_SpoT"/>
    <property type="match status" value="1"/>
</dbReference>
<organism evidence="9 10">
    <name type="scientific">Shewanella algidipiscicola</name>
    <dbReference type="NCBI Taxonomy" id="614070"/>
    <lineage>
        <taxon>Bacteria</taxon>
        <taxon>Pseudomonadati</taxon>
        <taxon>Pseudomonadota</taxon>
        <taxon>Gammaproteobacteria</taxon>
        <taxon>Alteromonadales</taxon>
        <taxon>Shewanellaceae</taxon>
        <taxon>Shewanella</taxon>
    </lineage>
</organism>
<dbReference type="CDD" id="cd04876">
    <property type="entry name" value="ACT_RelA-SpoT"/>
    <property type="match status" value="1"/>
</dbReference>
<dbReference type="SUPFAM" id="SSF81271">
    <property type="entry name" value="TGS-like"/>
    <property type="match status" value="1"/>
</dbReference>
<dbReference type="InterPro" id="IPR004095">
    <property type="entry name" value="TGS"/>
</dbReference>
<dbReference type="NCBIfam" id="NF008303">
    <property type="entry name" value="PRK11092.1"/>
    <property type="match status" value="1"/>
</dbReference>
<dbReference type="SUPFAM" id="SSF55021">
    <property type="entry name" value="ACT-like"/>
    <property type="match status" value="1"/>
</dbReference>
<dbReference type="InterPro" id="IPR033655">
    <property type="entry name" value="TGS_RelA/SpoT"/>
</dbReference>
<feature type="domain" description="TGS" evidence="8">
    <location>
        <begin position="388"/>
        <end position="449"/>
    </location>
</feature>
<dbReference type="InterPro" id="IPR003607">
    <property type="entry name" value="HD/PDEase_dom"/>
</dbReference>
<dbReference type="Proteomes" id="UP000761574">
    <property type="component" value="Unassembled WGS sequence"/>
</dbReference>
<evidence type="ECO:0000256" key="1">
    <source>
        <dbReference type="ARBA" id="ARBA00022801"/>
    </source>
</evidence>
<comment type="catalytic activity">
    <reaction evidence="4">
        <text>guanosine 3',5'-bis(diphosphate) + H2O = GDP + diphosphate + H(+)</text>
        <dbReference type="Rhea" id="RHEA:14253"/>
        <dbReference type="ChEBI" id="CHEBI:15377"/>
        <dbReference type="ChEBI" id="CHEBI:15378"/>
        <dbReference type="ChEBI" id="CHEBI:33019"/>
        <dbReference type="ChEBI" id="CHEBI:58189"/>
        <dbReference type="ChEBI" id="CHEBI:77828"/>
        <dbReference type="EC" id="3.1.7.2"/>
    </reaction>
</comment>
<dbReference type="CDD" id="cd05399">
    <property type="entry name" value="NT_Rel-Spo_like"/>
    <property type="match status" value="1"/>
</dbReference>
<evidence type="ECO:0000259" key="6">
    <source>
        <dbReference type="PROSITE" id="PS51671"/>
    </source>
</evidence>
<gene>
    <name evidence="9" type="primary">spoT</name>
    <name evidence="9" type="ORF">TUM4630_16950</name>
</gene>
<dbReference type="InterPro" id="IPR002912">
    <property type="entry name" value="ACT_dom"/>
</dbReference>
<dbReference type="Gene3D" id="3.30.460.10">
    <property type="entry name" value="Beta Polymerase, domain 2"/>
    <property type="match status" value="1"/>
</dbReference>
<dbReference type="EMBL" id="BPFB01000016">
    <property type="protein sequence ID" value="GIU46445.1"/>
    <property type="molecule type" value="Genomic_DNA"/>
</dbReference>
<comment type="function">
    <text evidence="5">In eubacteria ppGpp (guanosine 3'-diphosphate 5'-diphosphate) is a mediator of the stringent response that coordinates a variety of cellular activities in response to changes in nutritional abundance.</text>
</comment>
<dbReference type="SUPFAM" id="SSF109604">
    <property type="entry name" value="HD-domain/PDEase-like"/>
    <property type="match status" value="1"/>
</dbReference>
<dbReference type="RefSeq" id="WP_110457592.1">
    <property type="nucleotide sequence ID" value="NZ_BPFB01000016.1"/>
</dbReference>
<dbReference type="Gene3D" id="3.10.20.30">
    <property type="match status" value="1"/>
</dbReference>
<dbReference type="SUPFAM" id="SSF81301">
    <property type="entry name" value="Nucleotidyltransferase"/>
    <property type="match status" value="1"/>
</dbReference>
<dbReference type="InterPro" id="IPR045865">
    <property type="entry name" value="ACT-like_dom_sf"/>
</dbReference>
<dbReference type="PANTHER" id="PTHR21262">
    <property type="entry name" value="GUANOSINE-3',5'-BIS DIPHOSPHATE 3'-PYROPHOSPHOHYDROLASE"/>
    <property type="match status" value="1"/>
</dbReference>
<feature type="domain" description="HD" evidence="7">
    <location>
        <begin position="45"/>
        <end position="144"/>
    </location>
</feature>
<keyword evidence="10" id="KW-1185">Reference proteome</keyword>
<dbReference type="Pfam" id="PF04607">
    <property type="entry name" value="RelA_SpoT"/>
    <property type="match status" value="1"/>
</dbReference>
<comment type="similarity">
    <text evidence="5">Belongs to the relA/spoT family.</text>
</comment>
<evidence type="ECO:0000256" key="4">
    <source>
        <dbReference type="ARBA" id="ARBA00047968"/>
    </source>
</evidence>
<protein>
    <recommendedName>
        <fullName evidence="3">guanosine-3',5'-bis(diphosphate) 3'-diphosphatase</fullName>
        <ecNumber evidence="3">3.1.7.2</ecNumber>
    </recommendedName>
</protein>
<comment type="pathway">
    <text evidence="2">Purine metabolism; ppGpp biosynthesis; ppGpp from GDP: step 1/1.</text>
</comment>
<dbReference type="PROSITE" id="PS51880">
    <property type="entry name" value="TGS"/>
    <property type="match status" value="1"/>
</dbReference>
<evidence type="ECO:0000313" key="10">
    <source>
        <dbReference type="Proteomes" id="UP000761574"/>
    </source>
</evidence>
<dbReference type="Pfam" id="PF13291">
    <property type="entry name" value="ACT_4"/>
    <property type="match status" value="1"/>
</dbReference>
<dbReference type="InterPro" id="IPR012676">
    <property type="entry name" value="TGS-like"/>
</dbReference>
<dbReference type="PROSITE" id="PS51671">
    <property type="entry name" value="ACT"/>
    <property type="match status" value="1"/>
</dbReference>
<evidence type="ECO:0000259" key="8">
    <source>
        <dbReference type="PROSITE" id="PS51880"/>
    </source>
</evidence>
<dbReference type="Gene3D" id="3.30.70.260">
    <property type="match status" value="1"/>
</dbReference>
<dbReference type="Gene3D" id="1.10.3210.10">
    <property type="entry name" value="Hypothetical protein af1432"/>
    <property type="match status" value="1"/>
</dbReference>
<dbReference type="NCBIfam" id="TIGR00691">
    <property type="entry name" value="spoT_relA"/>
    <property type="match status" value="1"/>
</dbReference>
<proteinExistence type="inferred from homology"/>
<name>A0ABQ4PFY0_9GAMM</name>
<dbReference type="EC" id="3.1.7.2" evidence="3"/>
<reference evidence="9 10" key="1">
    <citation type="submission" date="2021-05" db="EMBL/GenBank/DDBJ databases">
        <title>Molecular characterization for Shewanella algae harboring chromosomal blaOXA-55-like strains isolated from clinical and environment sample.</title>
        <authorList>
            <person name="Ohama Y."/>
            <person name="Aoki K."/>
            <person name="Harada S."/>
            <person name="Moriya K."/>
            <person name="Ishii Y."/>
            <person name="Tateda K."/>
        </authorList>
    </citation>
    <scope>NUCLEOTIDE SEQUENCE [LARGE SCALE GENOMIC DNA]</scope>
    <source>
        <strain evidence="9 10">LMG 23746</strain>
    </source>
</reference>
<dbReference type="Pfam" id="PF19296">
    <property type="entry name" value="RelA_AH_RIS"/>
    <property type="match status" value="1"/>
</dbReference>
<dbReference type="InterPro" id="IPR004811">
    <property type="entry name" value="RelA/Spo_fam"/>
</dbReference>
<evidence type="ECO:0000256" key="3">
    <source>
        <dbReference type="ARBA" id="ARBA00024387"/>
    </source>
</evidence>
<dbReference type="CDD" id="cd00077">
    <property type="entry name" value="HDc"/>
    <property type="match status" value="1"/>
</dbReference>
<dbReference type="InterPro" id="IPR012675">
    <property type="entry name" value="Beta-grasp_dom_sf"/>
</dbReference>
<dbReference type="Pfam" id="PF02824">
    <property type="entry name" value="TGS"/>
    <property type="match status" value="1"/>
</dbReference>